<keyword evidence="1" id="KW-0460">Magnesium</keyword>
<reference evidence="3" key="1">
    <citation type="submission" date="2020-09" db="EMBL/GenBank/DDBJ databases">
        <title>Genome-Enabled Discovery of Anthraquinone Biosynthesis in Senna tora.</title>
        <authorList>
            <person name="Kang S.-H."/>
            <person name="Pandey R.P."/>
            <person name="Lee C.-M."/>
            <person name="Sim J.-S."/>
            <person name="Jeong J.-T."/>
            <person name="Choi B.-S."/>
            <person name="Jung M."/>
            <person name="Ginzburg D."/>
            <person name="Zhao K."/>
            <person name="Won S.Y."/>
            <person name="Oh T.-J."/>
            <person name="Yu Y."/>
            <person name="Kim N.-H."/>
            <person name="Lee O.R."/>
            <person name="Lee T.-H."/>
            <person name="Bashyal P."/>
            <person name="Kim T.-S."/>
            <person name="Lee W.-H."/>
            <person name="Kawkins C."/>
            <person name="Kim C.-K."/>
            <person name="Kim J.S."/>
            <person name="Ahn B.O."/>
            <person name="Rhee S.Y."/>
            <person name="Sohng J.K."/>
        </authorList>
    </citation>
    <scope>NUCLEOTIDE SEQUENCE</scope>
    <source>
        <tissue evidence="3">Leaf</tissue>
    </source>
</reference>
<proteinExistence type="predicted"/>
<feature type="domain" description="P-type ATPase A" evidence="2">
    <location>
        <begin position="25"/>
        <end position="58"/>
    </location>
</feature>
<keyword evidence="4" id="KW-1185">Reference proteome</keyword>
<evidence type="ECO:0000256" key="1">
    <source>
        <dbReference type="ARBA" id="ARBA00022842"/>
    </source>
</evidence>
<organism evidence="3 4">
    <name type="scientific">Senna tora</name>
    <dbReference type="NCBI Taxonomy" id="362788"/>
    <lineage>
        <taxon>Eukaryota</taxon>
        <taxon>Viridiplantae</taxon>
        <taxon>Streptophyta</taxon>
        <taxon>Embryophyta</taxon>
        <taxon>Tracheophyta</taxon>
        <taxon>Spermatophyta</taxon>
        <taxon>Magnoliopsida</taxon>
        <taxon>eudicotyledons</taxon>
        <taxon>Gunneridae</taxon>
        <taxon>Pentapetalae</taxon>
        <taxon>rosids</taxon>
        <taxon>fabids</taxon>
        <taxon>Fabales</taxon>
        <taxon>Fabaceae</taxon>
        <taxon>Caesalpinioideae</taxon>
        <taxon>Cassia clade</taxon>
        <taxon>Senna</taxon>
    </lineage>
</organism>
<gene>
    <name evidence="3" type="ORF">G2W53_038798</name>
</gene>
<evidence type="ECO:0000259" key="2">
    <source>
        <dbReference type="Pfam" id="PF00122"/>
    </source>
</evidence>
<sequence length="62" mass="6750">MRPIPLSLSLFVMPDRCCTILDAEVPGDIISVKLGDIIPADARLLDGDPLKVDQSALTRNLF</sequence>
<comment type="caution">
    <text evidence="3">The sequence shown here is derived from an EMBL/GenBank/DDBJ whole genome shotgun (WGS) entry which is preliminary data.</text>
</comment>
<dbReference type="PANTHER" id="PTHR42861">
    <property type="entry name" value="CALCIUM-TRANSPORTING ATPASE"/>
    <property type="match status" value="1"/>
</dbReference>
<dbReference type="InterPro" id="IPR059000">
    <property type="entry name" value="ATPase_P-type_domA"/>
</dbReference>
<accession>A0A834SMQ7</accession>
<evidence type="ECO:0000313" key="4">
    <source>
        <dbReference type="Proteomes" id="UP000634136"/>
    </source>
</evidence>
<protein>
    <submittedName>
        <fullName evidence="3">Plasma membrane ATPase</fullName>
    </submittedName>
</protein>
<evidence type="ECO:0000313" key="3">
    <source>
        <dbReference type="EMBL" id="KAF7806637.1"/>
    </source>
</evidence>
<dbReference type="OrthoDB" id="116380at2759"/>
<dbReference type="EMBL" id="JAAIUW010000012">
    <property type="protein sequence ID" value="KAF7806637.1"/>
    <property type="molecule type" value="Genomic_DNA"/>
</dbReference>
<dbReference type="AlphaFoldDB" id="A0A834SMQ7"/>
<dbReference type="Pfam" id="PF00122">
    <property type="entry name" value="E1-E2_ATPase"/>
    <property type="match status" value="1"/>
</dbReference>
<dbReference type="Proteomes" id="UP000634136">
    <property type="component" value="Unassembled WGS sequence"/>
</dbReference>
<dbReference type="Gene3D" id="2.70.150.10">
    <property type="entry name" value="Calcium-transporting ATPase, cytoplasmic transduction domain A"/>
    <property type="match status" value="1"/>
</dbReference>
<dbReference type="InterPro" id="IPR008250">
    <property type="entry name" value="ATPase_P-typ_transduc_dom_A_sf"/>
</dbReference>
<dbReference type="SUPFAM" id="SSF81653">
    <property type="entry name" value="Calcium ATPase, transduction domain A"/>
    <property type="match status" value="1"/>
</dbReference>
<name>A0A834SMQ7_9FABA</name>